<reference evidence="2 3" key="1">
    <citation type="submission" date="2023-02" db="EMBL/GenBank/DDBJ databases">
        <title>LHISI_Scaffold_Assembly.</title>
        <authorList>
            <person name="Stuart O.P."/>
            <person name="Cleave R."/>
            <person name="Magrath M.J.L."/>
            <person name="Mikheyev A.S."/>
        </authorList>
    </citation>
    <scope>NUCLEOTIDE SEQUENCE [LARGE SCALE GENOMIC DNA]</scope>
    <source>
        <strain evidence="2">Daus_M_001</strain>
        <tissue evidence="2">Leg muscle</tissue>
    </source>
</reference>
<dbReference type="PANTHER" id="PTHR19303">
    <property type="entry name" value="TRANSPOSON"/>
    <property type="match status" value="1"/>
</dbReference>
<dbReference type="InterPro" id="IPR004875">
    <property type="entry name" value="DDE_SF_endonuclease_dom"/>
</dbReference>
<gene>
    <name evidence="2" type="ORF">PR048_007887</name>
</gene>
<evidence type="ECO:0000313" key="2">
    <source>
        <dbReference type="EMBL" id="KAJ8888397.1"/>
    </source>
</evidence>
<comment type="caution">
    <text evidence="2">The sequence shown here is derived from an EMBL/GenBank/DDBJ whole genome shotgun (WGS) entry which is preliminary data.</text>
</comment>
<accession>A0ABQ9HVW0</accession>
<dbReference type="PANTHER" id="PTHR19303:SF74">
    <property type="entry name" value="POGO TRANSPOSABLE ELEMENT WITH KRAB DOMAIN"/>
    <property type="match status" value="1"/>
</dbReference>
<dbReference type="Pfam" id="PF03184">
    <property type="entry name" value="DDE_1"/>
    <property type="match status" value="1"/>
</dbReference>
<evidence type="ECO:0000313" key="3">
    <source>
        <dbReference type="Proteomes" id="UP001159363"/>
    </source>
</evidence>
<protein>
    <recommendedName>
        <fullName evidence="1">DDE-1 domain-containing protein</fullName>
    </recommendedName>
</protein>
<organism evidence="2 3">
    <name type="scientific">Dryococelus australis</name>
    <dbReference type="NCBI Taxonomy" id="614101"/>
    <lineage>
        <taxon>Eukaryota</taxon>
        <taxon>Metazoa</taxon>
        <taxon>Ecdysozoa</taxon>
        <taxon>Arthropoda</taxon>
        <taxon>Hexapoda</taxon>
        <taxon>Insecta</taxon>
        <taxon>Pterygota</taxon>
        <taxon>Neoptera</taxon>
        <taxon>Polyneoptera</taxon>
        <taxon>Phasmatodea</taxon>
        <taxon>Verophasmatodea</taxon>
        <taxon>Anareolatae</taxon>
        <taxon>Phasmatidae</taxon>
        <taxon>Eurycanthinae</taxon>
        <taxon>Dryococelus</taxon>
    </lineage>
</organism>
<dbReference type="InterPro" id="IPR050863">
    <property type="entry name" value="CenT-Element_Derived"/>
</dbReference>
<feature type="domain" description="DDE-1" evidence="1">
    <location>
        <begin position="159"/>
        <end position="259"/>
    </location>
</feature>
<proteinExistence type="predicted"/>
<dbReference type="EMBL" id="JARBHB010000003">
    <property type="protein sequence ID" value="KAJ8888397.1"/>
    <property type="molecule type" value="Genomic_DNA"/>
</dbReference>
<evidence type="ECO:0000259" key="1">
    <source>
        <dbReference type="Pfam" id="PF03184"/>
    </source>
</evidence>
<sequence length="298" mass="33760">MCIFGSARGASSSYCRYRGQNVWLNQFGCLIAGLLISCEKNNISHPFCNETKLASKDWLRGFCRRHPQLTLRCPESTSAACARALNRPVVNKFFSLLREVNAKKQFKPHRIFKVYEISLSTVPKMKKAGRANGFSRKEIFRNGCSFYEMLKQELLNCAPPGSVFACNDSGWMRLEVFSQWVDHFLAHVKPTEDNPALLILDGHLSQTKNLKVMVEATENFVTILCLPPHCTHKLQALAVGVMFLLSHYRDVTLEKWMNNYPGRVVTLCQIGRIFGESYLQACTSLDAINVFRKTGIVP</sequence>
<dbReference type="Proteomes" id="UP001159363">
    <property type="component" value="Chromosome 3"/>
</dbReference>
<name>A0ABQ9HVW0_9NEOP</name>
<keyword evidence="3" id="KW-1185">Reference proteome</keyword>